<dbReference type="PANTHER" id="PTHR36849">
    <property type="entry name" value="CYTOPLASMIC PROTEIN-RELATED"/>
    <property type="match status" value="1"/>
</dbReference>
<dbReference type="KEGG" id="sgv:B1H19_09830"/>
<feature type="compositionally biased region" description="Low complexity" evidence="1">
    <location>
        <begin position="7"/>
        <end position="20"/>
    </location>
</feature>
<sequence length="135" mass="15201">MTRKSRNAGSSHGGARSAGIRVRRVYDPPEPDDGARVLVDRLWPRGLSKSDAALAEWCKDAAPSSELRRWYGHQEELYDAFAERYREELAQEAAQSALERLRELAADGPLTLLTATKDVERSHVRVLLDLLREDS</sequence>
<gene>
    <name evidence="2" type="ORF">B1H19_09830</name>
</gene>
<dbReference type="AlphaFoldDB" id="A0A1V0TNG0"/>
<dbReference type="Pfam" id="PF22752">
    <property type="entry name" value="DUF488-N3i"/>
    <property type="match status" value="1"/>
</dbReference>
<dbReference type="RefSeq" id="WP_083104236.1">
    <property type="nucleotide sequence ID" value="NZ_CP020569.1"/>
</dbReference>
<dbReference type="Proteomes" id="UP000192726">
    <property type="component" value="Chromosome"/>
</dbReference>
<reference evidence="2 3" key="1">
    <citation type="submission" date="2017-04" db="EMBL/GenBank/DDBJ databases">
        <title>Complete Genome Sequence of Streptomyces gilvosporeus F607, a Capable Producer of Natamycin.</title>
        <authorList>
            <person name="Zong G."/>
            <person name="Zhong C."/>
            <person name="Fu J."/>
            <person name="Qin R."/>
            <person name="Cao G."/>
        </authorList>
    </citation>
    <scope>NUCLEOTIDE SEQUENCE [LARGE SCALE GENOMIC DNA]</scope>
    <source>
        <strain evidence="2 3">F607</strain>
    </source>
</reference>
<dbReference type="InterPro" id="IPR052552">
    <property type="entry name" value="YeaO-like"/>
</dbReference>
<dbReference type="STRING" id="553510.B1H19_09830"/>
<name>A0A1V0TNG0_9ACTN</name>
<organism evidence="2 3">
    <name type="scientific">Streptomyces gilvosporeus</name>
    <dbReference type="NCBI Taxonomy" id="553510"/>
    <lineage>
        <taxon>Bacteria</taxon>
        <taxon>Bacillati</taxon>
        <taxon>Actinomycetota</taxon>
        <taxon>Actinomycetes</taxon>
        <taxon>Kitasatosporales</taxon>
        <taxon>Streptomycetaceae</taxon>
        <taxon>Streptomyces</taxon>
    </lineage>
</organism>
<keyword evidence="3" id="KW-1185">Reference proteome</keyword>
<evidence type="ECO:0000313" key="2">
    <source>
        <dbReference type="EMBL" id="ARF54463.1"/>
    </source>
</evidence>
<dbReference type="EMBL" id="CP020569">
    <property type="protein sequence ID" value="ARF54463.1"/>
    <property type="molecule type" value="Genomic_DNA"/>
</dbReference>
<evidence type="ECO:0000313" key="3">
    <source>
        <dbReference type="Proteomes" id="UP000192726"/>
    </source>
</evidence>
<evidence type="ECO:0008006" key="4">
    <source>
        <dbReference type="Google" id="ProtNLM"/>
    </source>
</evidence>
<dbReference type="PANTHER" id="PTHR36849:SF1">
    <property type="entry name" value="CYTOPLASMIC PROTEIN"/>
    <property type="match status" value="1"/>
</dbReference>
<evidence type="ECO:0000256" key="1">
    <source>
        <dbReference type="SAM" id="MobiDB-lite"/>
    </source>
</evidence>
<protein>
    <recommendedName>
        <fullName evidence="4">MarR family transcriptional regulator</fullName>
    </recommendedName>
</protein>
<proteinExistence type="predicted"/>
<feature type="region of interest" description="Disordered" evidence="1">
    <location>
        <begin position="1"/>
        <end position="34"/>
    </location>
</feature>
<accession>A0A1V0TNG0</accession>